<dbReference type="PANTHER" id="PTHR23319:SF4">
    <property type="entry name" value="GRAM DOMAIN CONTAINING 1B, ISOFORM E"/>
    <property type="match status" value="1"/>
</dbReference>
<dbReference type="InterPro" id="IPR011993">
    <property type="entry name" value="PH-like_dom_sf"/>
</dbReference>
<dbReference type="PANTHER" id="PTHR23319">
    <property type="entry name" value="GRAM DOMAIN CONTAINING 1B, ISOFORM E"/>
    <property type="match status" value="1"/>
</dbReference>
<evidence type="ECO:0000313" key="9">
    <source>
        <dbReference type="EMBL" id="ORY77049.1"/>
    </source>
</evidence>
<evidence type="ECO:0000256" key="3">
    <source>
        <dbReference type="ARBA" id="ARBA00022692"/>
    </source>
</evidence>
<keyword evidence="10" id="KW-1185">Reference proteome</keyword>
<dbReference type="GO" id="GO:0140268">
    <property type="term" value="C:endoplasmic reticulum-plasma membrane contact site"/>
    <property type="evidence" value="ECO:0007669"/>
    <property type="project" value="TreeGrafter"/>
</dbReference>
<evidence type="ECO:0000256" key="1">
    <source>
        <dbReference type="ARBA" id="ARBA00004167"/>
    </source>
</evidence>
<comment type="caution">
    <text evidence="9">The sequence shown here is derived from an EMBL/GenBank/DDBJ whole genome shotgun (WGS) entry which is preliminary data.</text>
</comment>
<dbReference type="GO" id="GO:0032366">
    <property type="term" value="P:intracellular sterol transport"/>
    <property type="evidence" value="ECO:0007669"/>
    <property type="project" value="TreeGrafter"/>
</dbReference>
<feature type="region of interest" description="Disordered" evidence="6">
    <location>
        <begin position="480"/>
        <end position="570"/>
    </location>
</feature>
<dbReference type="SMART" id="SM00568">
    <property type="entry name" value="GRAM"/>
    <property type="match status" value="1"/>
</dbReference>
<gene>
    <name evidence="9" type="ORF">BCR37DRAFT_383065</name>
</gene>
<dbReference type="Pfam" id="PF16016">
    <property type="entry name" value="VASt"/>
    <property type="match status" value="1"/>
</dbReference>
<evidence type="ECO:0000256" key="6">
    <source>
        <dbReference type="SAM" id="MobiDB-lite"/>
    </source>
</evidence>
<dbReference type="InterPro" id="IPR031968">
    <property type="entry name" value="VASt"/>
</dbReference>
<dbReference type="OrthoDB" id="2162691at2759"/>
<dbReference type="PROSITE" id="PS51778">
    <property type="entry name" value="VAST"/>
    <property type="match status" value="1"/>
</dbReference>
<feature type="compositionally biased region" description="Basic residues" evidence="6">
    <location>
        <begin position="744"/>
        <end position="757"/>
    </location>
</feature>
<feature type="region of interest" description="Disordered" evidence="6">
    <location>
        <begin position="246"/>
        <end position="327"/>
    </location>
</feature>
<evidence type="ECO:0000256" key="4">
    <source>
        <dbReference type="ARBA" id="ARBA00022989"/>
    </source>
</evidence>
<dbReference type="GO" id="GO:0005789">
    <property type="term" value="C:endoplasmic reticulum membrane"/>
    <property type="evidence" value="ECO:0007669"/>
    <property type="project" value="TreeGrafter"/>
</dbReference>
<evidence type="ECO:0000256" key="7">
    <source>
        <dbReference type="SAM" id="Phobius"/>
    </source>
</evidence>
<dbReference type="CDD" id="cd13220">
    <property type="entry name" value="PH-GRAM_GRAMDC"/>
    <property type="match status" value="1"/>
</dbReference>
<feature type="domain" description="VASt" evidence="8">
    <location>
        <begin position="575"/>
        <end position="744"/>
    </location>
</feature>
<dbReference type="RefSeq" id="XP_040722889.1">
    <property type="nucleotide sequence ID" value="XM_040870003.1"/>
</dbReference>
<evidence type="ECO:0000256" key="2">
    <source>
        <dbReference type="ARBA" id="ARBA00006582"/>
    </source>
</evidence>
<feature type="transmembrane region" description="Helical" evidence="7">
    <location>
        <begin position="789"/>
        <end position="811"/>
    </location>
</feature>
<feature type="compositionally biased region" description="Polar residues" evidence="6">
    <location>
        <begin position="524"/>
        <end position="537"/>
    </location>
</feature>
<keyword evidence="5 7" id="KW-0472">Membrane</keyword>
<protein>
    <recommendedName>
        <fullName evidence="8">VASt domain-containing protein</fullName>
    </recommendedName>
</protein>
<name>A0A1Y2EZM2_PROLT</name>
<feature type="region of interest" description="Disordered" evidence="6">
    <location>
        <begin position="1"/>
        <end position="214"/>
    </location>
</feature>
<dbReference type="GO" id="GO:0120015">
    <property type="term" value="F:sterol transfer activity"/>
    <property type="evidence" value="ECO:0007669"/>
    <property type="project" value="TreeGrafter"/>
</dbReference>
<comment type="subcellular location">
    <subcellularLocation>
        <location evidence="1">Membrane</location>
        <topology evidence="1">Single-pass membrane protein</topology>
    </subcellularLocation>
</comment>
<dbReference type="AlphaFoldDB" id="A0A1Y2EZM2"/>
<dbReference type="InterPro" id="IPR051482">
    <property type="entry name" value="Cholesterol_transport"/>
</dbReference>
<dbReference type="EMBL" id="MCFI01000021">
    <property type="protein sequence ID" value="ORY77049.1"/>
    <property type="molecule type" value="Genomic_DNA"/>
</dbReference>
<proteinExistence type="inferred from homology"/>
<keyword evidence="3 7" id="KW-0812">Transmembrane</keyword>
<comment type="similarity">
    <text evidence="2">Belongs to the YSP2 family.</text>
</comment>
<dbReference type="InterPro" id="IPR004182">
    <property type="entry name" value="GRAM"/>
</dbReference>
<dbReference type="GO" id="GO:0005739">
    <property type="term" value="C:mitochondrion"/>
    <property type="evidence" value="ECO:0007669"/>
    <property type="project" value="TreeGrafter"/>
</dbReference>
<evidence type="ECO:0000313" key="10">
    <source>
        <dbReference type="Proteomes" id="UP000193685"/>
    </source>
</evidence>
<accession>A0A1Y2EZM2</accession>
<feature type="compositionally biased region" description="Polar residues" evidence="6">
    <location>
        <begin position="277"/>
        <end position="291"/>
    </location>
</feature>
<dbReference type="Proteomes" id="UP000193685">
    <property type="component" value="Unassembled WGS sequence"/>
</dbReference>
<evidence type="ECO:0000259" key="8">
    <source>
        <dbReference type="PROSITE" id="PS51778"/>
    </source>
</evidence>
<organism evidence="9 10">
    <name type="scientific">Protomyces lactucae-debilis</name>
    <dbReference type="NCBI Taxonomy" id="2754530"/>
    <lineage>
        <taxon>Eukaryota</taxon>
        <taxon>Fungi</taxon>
        <taxon>Dikarya</taxon>
        <taxon>Ascomycota</taxon>
        <taxon>Taphrinomycotina</taxon>
        <taxon>Taphrinomycetes</taxon>
        <taxon>Taphrinales</taxon>
        <taxon>Protomycetaceae</taxon>
        <taxon>Protomyces</taxon>
    </lineage>
</organism>
<keyword evidence="4 7" id="KW-1133">Transmembrane helix</keyword>
<sequence>MPRLRSNSSTSSQPAQQQGDGSSITNSSGSKKTLREKLKKIGPKKHHDHSPTSSRHPQVAQPGEYGDNIQRRSVSLGIERAPPMAPDLGSLHAATMQRTAGLVPTSISLSSPASGGDTVTPDRGRPATPRSRPSSPSRPRTGDVKRPASGVSQPALADPVLSKPPTLQDMRSHVTPVRPIEPTQRSEEAYSESSPPIMPGGQTPGSAGSLQPAGGHFASASSMATSSTAGGFLSSVLNVAHSVLGTQPHEDHSTPSKTTGDASFGDSHVLDAEKSAQDQTLSPPARSSTLPPGNGRVARIAEEISPNNSLEPTKNREMRSGSLMSRRRRESNASAIYGPHETTGQPQKITGFAVASNKRNREFHATFRSVPEGDYLLDDYGCALQKEILVHGRMYVSESHICFNSNIFGWVTNLVIAFNDIVSIEKRSTAGIFPNAIQLATRSAKHVFASFISRETTYELIISIWRLTHPAIQTTPHGVEIAPVEDESDDNSTNGSGDEDDEHSDSSVQDSDHEFAVEEDTMSRHSSSPMLTTTSPQRPAASEKGDGGDAPAADFPGPREHAPTEALGLGDTSKFPRALIDQTVDAPLGQVCQLLFGPDAAFMRDFLEQNQKLLDVKVAGLPEPGKGKSRKISYVKPLSGPIGPKQTRCLIDDTVDLYDFDKAVQVTTNTTSPDVPSGDAFVIKTRVCLMWAPRNGTRVVCHCNIEWSKSSWIKAPIEKASTSGQIDYWTQLVDAVRSEVSSGVKRKRTKKSTRPRGKSAADEEGQAPSTNANAAGDINAGPLSRFLGLLSHINLTVLLVVLLLGMMFTMFRMQRSIHALSRHGRLGGEGVPLASSDRWAREEGDLWQWLSSRTGAQSNTGERAPVTDLAGMQLQEAIEQERIRLAVLMQAAEIASKQSKGR</sequence>
<dbReference type="GO" id="GO:0032541">
    <property type="term" value="C:cortical endoplasmic reticulum"/>
    <property type="evidence" value="ECO:0007669"/>
    <property type="project" value="TreeGrafter"/>
</dbReference>
<reference evidence="9 10" key="1">
    <citation type="submission" date="2016-07" db="EMBL/GenBank/DDBJ databases">
        <title>Pervasive Adenine N6-methylation of Active Genes in Fungi.</title>
        <authorList>
            <consortium name="DOE Joint Genome Institute"/>
            <person name="Mondo S.J."/>
            <person name="Dannebaum R.O."/>
            <person name="Kuo R.C."/>
            <person name="Labutti K."/>
            <person name="Haridas S."/>
            <person name="Kuo A."/>
            <person name="Salamov A."/>
            <person name="Ahrendt S.R."/>
            <person name="Lipzen A."/>
            <person name="Sullivan W."/>
            <person name="Andreopoulos W.B."/>
            <person name="Clum A."/>
            <person name="Lindquist E."/>
            <person name="Daum C."/>
            <person name="Ramamoorthy G.K."/>
            <person name="Gryganskyi A."/>
            <person name="Culley D."/>
            <person name="Magnuson J.K."/>
            <person name="James T.Y."/>
            <person name="O'Malley M.A."/>
            <person name="Stajich J.E."/>
            <person name="Spatafora J.W."/>
            <person name="Visel A."/>
            <person name="Grigoriev I.V."/>
        </authorList>
    </citation>
    <scope>NUCLEOTIDE SEQUENCE [LARGE SCALE GENOMIC DNA]</scope>
    <source>
        <strain evidence="9 10">12-1054</strain>
    </source>
</reference>
<feature type="compositionally biased region" description="Basic residues" evidence="6">
    <location>
        <begin position="32"/>
        <end position="48"/>
    </location>
</feature>
<dbReference type="Pfam" id="PF02893">
    <property type="entry name" value="GRAM"/>
    <property type="match status" value="1"/>
</dbReference>
<evidence type="ECO:0000256" key="5">
    <source>
        <dbReference type="ARBA" id="ARBA00023136"/>
    </source>
</evidence>
<dbReference type="STRING" id="56484.A0A1Y2EZM2"/>
<dbReference type="Gene3D" id="2.30.29.30">
    <property type="entry name" value="Pleckstrin-homology domain (PH domain)/Phosphotyrosine-binding domain (PTB)"/>
    <property type="match status" value="1"/>
</dbReference>
<dbReference type="GO" id="GO:0032934">
    <property type="term" value="F:sterol binding"/>
    <property type="evidence" value="ECO:0007669"/>
    <property type="project" value="TreeGrafter"/>
</dbReference>
<dbReference type="GO" id="GO:0005886">
    <property type="term" value="C:plasma membrane"/>
    <property type="evidence" value="ECO:0007669"/>
    <property type="project" value="TreeGrafter"/>
</dbReference>
<feature type="compositionally biased region" description="Polar residues" evidence="6">
    <location>
        <begin position="1"/>
        <end position="31"/>
    </location>
</feature>
<feature type="region of interest" description="Disordered" evidence="6">
    <location>
        <begin position="743"/>
        <end position="775"/>
    </location>
</feature>
<feature type="compositionally biased region" description="Low complexity" evidence="6">
    <location>
        <begin position="129"/>
        <end position="139"/>
    </location>
</feature>
<dbReference type="GeneID" id="63786602"/>